<feature type="compositionally biased region" description="Low complexity" evidence="1">
    <location>
        <begin position="1"/>
        <end position="17"/>
    </location>
</feature>
<dbReference type="AlphaFoldDB" id="A0A0D0UUC8"/>
<dbReference type="Proteomes" id="UP000053392">
    <property type="component" value="Unassembled WGS sequence"/>
</dbReference>
<evidence type="ECO:0000256" key="1">
    <source>
        <dbReference type="SAM" id="MobiDB-lite"/>
    </source>
</evidence>
<dbReference type="HOGENOM" id="CLU_034948_0_0_1"/>
<feature type="compositionally biased region" description="Basic and acidic residues" evidence="1">
    <location>
        <begin position="254"/>
        <end position="267"/>
    </location>
</feature>
<evidence type="ECO:0000313" key="2">
    <source>
        <dbReference type="EMBL" id="KIR38831.1"/>
    </source>
</evidence>
<evidence type="ECO:0000313" key="3">
    <source>
        <dbReference type="Proteomes" id="UP000053392"/>
    </source>
</evidence>
<protein>
    <recommendedName>
        <fullName evidence="4">BZIP domain-containing protein</fullName>
    </recommendedName>
</protein>
<evidence type="ECO:0008006" key="4">
    <source>
        <dbReference type="Google" id="ProtNLM"/>
    </source>
</evidence>
<sequence length="460" mass="49535">MASVNTTTQTRPQQQEQSLPCSQARCPPQSPPNSLTQVYPALPIIPTRLPPLPSTRRTSSHVEQQKTTTSVRQPSFTLDQSTEPIDGLNIQQPSIPTVTISQCPDMSFVDEIDWDQFLVDTDLGDKNTNVSPATSTATLSSDQSAALDPQPTNFGFGMSAFNSSPSTGINHRLENMLPVVSPEVTHDQLATSFGLFTGFDTGAFCQSVTTPAASDSSTELFAAISQLVGSSTTSSPSAVEPLQLSLPPTPDSTTDYHPDSNKRKASDASDVGAPAPKRRGRPPGTGKPKANKPMERRQSKTSSFSSVSPSSFSGTLPADDSDLETASPAVKVTATGKPSTDRPKSVVPAKFLKDGTAQAILGMTIPEILAFPTYEELLKKVSLNLLPGAREFGEKIADNRDKAKDAAKKSRDERRAKIERAEYFEKKCEQLQEQVASMSSFLMTLVELNVLKKDQIQAFV</sequence>
<organism evidence="2 3">
    <name type="scientific">Cryptococcus deuterogattii Ram5</name>
    <dbReference type="NCBI Taxonomy" id="1296110"/>
    <lineage>
        <taxon>Eukaryota</taxon>
        <taxon>Fungi</taxon>
        <taxon>Dikarya</taxon>
        <taxon>Basidiomycota</taxon>
        <taxon>Agaricomycotina</taxon>
        <taxon>Tremellomycetes</taxon>
        <taxon>Tremellales</taxon>
        <taxon>Cryptococcaceae</taxon>
        <taxon>Cryptococcus</taxon>
        <taxon>Cryptococcus gattii species complex</taxon>
    </lineage>
</organism>
<feature type="region of interest" description="Disordered" evidence="1">
    <location>
        <begin position="231"/>
        <end position="323"/>
    </location>
</feature>
<keyword evidence="3" id="KW-1185">Reference proteome</keyword>
<feature type="compositionally biased region" description="Low complexity" evidence="1">
    <location>
        <begin position="300"/>
        <end position="313"/>
    </location>
</feature>
<reference evidence="2 3" key="1">
    <citation type="submission" date="2015-01" db="EMBL/GenBank/DDBJ databases">
        <title>The Genome Sequence of Cryptococcus gattii Ram5.</title>
        <authorList>
            <consortium name="The Broad Institute Genomics Platform"/>
            <person name="Cuomo C."/>
            <person name="Litvintseva A."/>
            <person name="Chen Y."/>
            <person name="Heitman J."/>
            <person name="Sun S."/>
            <person name="Springer D."/>
            <person name="Dromer F."/>
            <person name="Young S."/>
            <person name="Zeng Q."/>
            <person name="Gargeya S."/>
            <person name="Abouelleil A."/>
            <person name="Alvarado L."/>
            <person name="Chapman S.B."/>
            <person name="Gainer-Dewar J."/>
            <person name="Goldberg J."/>
            <person name="Griggs A."/>
            <person name="Gujja S."/>
            <person name="Hansen M."/>
            <person name="Howarth C."/>
            <person name="Imamovic A."/>
            <person name="Larimer J."/>
            <person name="Murphy C."/>
            <person name="Naylor J."/>
            <person name="Pearson M."/>
            <person name="Priest M."/>
            <person name="Roberts A."/>
            <person name="Saif S."/>
            <person name="Shea T."/>
            <person name="Sykes S."/>
            <person name="Wortman J."/>
            <person name="Nusbaum C."/>
            <person name="Birren B."/>
        </authorList>
    </citation>
    <scope>NUCLEOTIDE SEQUENCE [LARGE SCALE GENOMIC DNA]</scope>
    <source>
        <strain evidence="2 3">Ram5</strain>
    </source>
</reference>
<dbReference type="OrthoDB" id="2575884at2759"/>
<dbReference type="EMBL" id="KN847909">
    <property type="protein sequence ID" value="KIR38831.1"/>
    <property type="molecule type" value="Genomic_DNA"/>
</dbReference>
<proteinExistence type="predicted"/>
<feature type="compositionally biased region" description="Polar residues" evidence="1">
    <location>
        <begin position="61"/>
        <end position="87"/>
    </location>
</feature>
<accession>A0A0D0UUC8</accession>
<feature type="region of interest" description="Disordered" evidence="1">
    <location>
        <begin position="1"/>
        <end position="87"/>
    </location>
</feature>
<name>A0A0D0UUC8_9TREE</name>
<gene>
    <name evidence="2" type="ORF">I313_05471</name>
</gene>